<dbReference type="AlphaFoldDB" id="A0ABC8SXJ2"/>
<proteinExistence type="predicted"/>
<dbReference type="SUPFAM" id="SSF52047">
    <property type="entry name" value="RNI-like"/>
    <property type="match status" value="1"/>
</dbReference>
<accession>A0ABC8SXJ2</accession>
<name>A0ABC8SXJ2_9AQUA</name>
<evidence type="ECO:0000313" key="1">
    <source>
        <dbReference type="EMBL" id="CAK9161762.1"/>
    </source>
</evidence>
<gene>
    <name evidence="1" type="ORF">ILEXP_LOCUS30579</name>
</gene>
<protein>
    <submittedName>
        <fullName evidence="1">Uncharacterized protein</fullName>
    </submittedName>
</protein>
<dbReference type="InterPro" id="IPR032675">
    <property type="entry name" value="LRR_dom_sf"/>
</dbReference>
<keyword evidence="2" id="KW-1185">Reference proteome</keyword>
<evidence type="ECO:0000313" key="2">
    <source>
        <dbReference type="Proteomes" id="UP001642360"/>
    </source>
</evidence>
<dbReference type="PANTHER" id="PTHR13318">
    <property type="entry name" value="PARTNER OF PAIRED, ISOFORM B-RELATED"/>
    <property type="match status" value="1"/>
</dbReference>
<organism evidence="1 2">
    <name type="scientific">Ilex paraguariensis</name>
    <name type="common">yerba mate</name>
    <dbReference type="NCBI Taxonomy" id="185542"/>
    <lineage>
        <taxon>Eukaryota</taxon>
        <taxon>Viridiplantae</taxon>
        <taxon>Streptophyta</taxon>
        <taxon>Embryophyta</taxon>
        <taxon>Tracheophyta</taxon>
        <taxon>Spermatophyta</taxon>
        <taxon>Magnoliopsida</taxon>
        <taxon>eudicotyledons</taxon>
        <taxon>Gunneridae</taxon>
        <taxon>Pentapetalae</taxon>
        <taxon>asterids</taxon>
        <taxon>campanulids</taxon>
        <taxon>Aquifoliales</taxon>
        <taxon>Aquifoliaceae</taxon>
        <taxon>Ilex</taxon>
    </lineage>
</organism>
<dbReference type="Gene3D" id="3.80.10.10">
    <property type="entry name" value="Ribonuclease Inhibitor"/>
    <property type="match status" value="1"/>
</dbReference>
<dbReference type="PANTHER" id="PTHR13318:SF77">
    <property type="entry name" value="F-BOX DOMAIN-CONTAINING PROTEIN"/>
    <property type="match status" value="1"/>
</dbReference>
<reference evidence="1 2" key="1">
    <citation type="submission" date="2024-02" db="EMBL/GenBank/DDBJ databases">
        <authorList>
            <person name="Vignale AGUSTIN F."/>
            <person name="Sosa J E."/>
            <person name="Modenutti C."/>
        </authorList>
    </citation>
    <scope>NUCLEOTIDE SEQUENCE [LARGE SCALE GENOMIC DNA]</scope>
</reference>
<sequence>MLESNCLVTGEGLNTLGRAVSDGLEELPLIDCDVVEREPGVLTTLGQNLRRLRELESSNNAMLGDEEFTCIMLVSCGCLNVLNLRGCNGLTNAAMVPMFENCKQLQCVDIMYCCGIGAEAHELFVLNPPMLRRVQVEQCKLSDAARMWALNNFIEVVSYVD</sequence>
<comment type="caution">
    <text evidence="1">The sequence shown here is derived from an EMBL/GenBank/DDBJ whole genome shotgun (WGS) entry which is preliminary data.</text>
</comment>
<dbReference type="EMBL" id="CAUOFW020003725">
    <property type="protein sequence ID" value="CAK9161762.1"/>
    <property type="molecule type" value="Genomic_DNA"/>
</dbReference>
<dbReference type="Proteomes" id="UP001642360">
    <property type="component" value="Unassembled WGS sequence"/>
</dbReference>